<evidence type="ECO:0000313" key="2">
    <source>
        <dbReference type="Proteomes" id="UP000305067"/>
    </source>
</evidence>
<sequence>MQAQEGTVRVLKLRANSIWAAKTVIATRPSHRPYRLWVAVLSMRINLRAAAALFLTISPIGARTTVLQFSLRKVILKSP</sequence>
<dbReference type="AlphaFoldDB" id="A0A5C3Q9D4"/>
<accession>A0A5C3Q9D4</accession>
<reference evidence="1 2" key="1">
    <citation type="journal article" date="2019" name="Nat. Ecol. Evol.">
        <title>Megaphylogeny resolves global patterns of mushroom evolution.</title>
        <authorList>
            <person name="Varga T."/>
            <person name="Krizsan K."/>
            <person name="Foldi C."/>
            <person name="Dima B."/>
            <person name="Sanchez-Garcia M."/>
            <person name="Sanchez-Ramirez S."/>
            <person name="Szollosi G.J."/>
            <person name="Szarkandi J.G."/>
            <person name="Papp V."/>
            <person name="Albert L."/>
            <person name="Andreopoulos W."/>
            <person name="Angelini C."/>
            <person name="Antonin V."/>
            <person name="Barry K.W."/>
            <person name="Bougher N.L."/>
            <person name="Buchanan P."/>
            <person name="Buyck B."/>
            <person name="Bense V."/>
            <person name="Catcheside P."/>
            <person name="Chovatia M."/>
            <person name="Cooper J."/>
            <person name="Damon W."/>
            <person name="Desjardin D."/>
            <person name="Finy P."/>
            <person name="Geml J."/>
            <person name="Haridas S."/>
            <person name="Hughes K."/>
            <person name="Justo A."/>
            <person name="Karasinski D."/>
            <person name="Kautmanova I."/>
            <person name="Kiss B."/>
            <person name="Kocsube S."/>
            <person name="Kotiranta H."/>
            <person name="LaButti K.M."/>
            <person name="Lechner B.E."/>
            <person name="Liimatainen K."/>
            <person name="Lipzen A."/>
            <person name="Lukacs Z."/>
            <person name="Mihaltcheva S."/>
            <person name="Morgado L.N."/>
            <person name="Niskanen T."/>
            <person name="Noordeloos M.E."/>
            <person name="Ohm R.A."/>
            <person name="Ortiz-Santana B."/>
            <person name="Ovrebo C."/>
            <person name="Racz N."/>
            <person name="Riley R."/>
            <person name="Savchenko A."/>
            <person name="Shiryaev A."/>
            <person name="Soop K."/>
            <person name="Spirin V."/>
            <person name="Szebenyi C."/>
            <person name="Tomsovsky M."/>
            <person name="Tulloss R.E."/>
            <person name="Uehling J."/>
            <person name="Grigoriev I.V."/>
            <person name="Vagvolgyi C."/>
            <person name="Papp T."/>
            <person name="Martin F.M."/>
            <person name="Miettinen O."/>
            <person name="Hibbett D.S."/>
            <person name="Nagy L.G."/>
        </authorList>
    </citation>
    <scope>NUCLEOTIDE SEQUENCE [LARGE SCALE GENOMIC DNA]</scope>
    <source>
        <strain evidence="1 2">CBS 309.79</strain>
    </source>
</reference>
<evidence type="ECO:0000313" key="1">
    <source>
        <dbReference type="EMBL" id="TFK96990.1"/>
    </source>
</evidence>
<dbReference type="Proteomes" id="UP000305067">
    <property type="component" value="Unassembled WGS sequence"/>
</dbReference>
<name>A0A5C3Q9D4_9AGAR</name>
<gene>
    <name evidence="1" type="ORF">BDV98DRAFT_575281</name>
</gene>
<dbReference type="EMBL" id="ML178852">
    <property type="protein sequence ID" value="TFK96990.1"/>
    <property type="molecule type" value="Genomic_DNA"/>
</dbReference>
<keyword evidence="2" id="KW-1185">Reference proteome</keyword>
<proteinExistence type="predicted"/>
<protein>
    <submittedName>
        <fullName evidence="1">Uncharacterized protein</fullName>
    </submittedName>
</protein>
<organism evidence="1 2">
    <name type="scientific">Pterulicium gracile</name>
    <dbReference type="NCBI Taxonomy" id="1884261"/>
    <lineage>
        <taxon>Eukaryota</taxon>
        <taxon>Fungi</taxon>
        <taxon>Dikarya</taxon>
        <taxon>Basidiomycota</taxon>
        <taxon>Agaricomycotina</taxon>
        <taxon>Agaricomycetes</taxon>
        <taxon>Agaricomycetidae</taxon>
        <taxon>Agaricales</taxon>
        <taxon>Pleurotineae</taxon>
        <taxon>Pterulaceae</taxon>
        <taxon>Pterulicium</taxon>
    </lineage>
</organism>